<evidence type="ECO:0000256" key="1">
    <source>
        <dbReference type="SAM" id="MobiDB-lite"/>
    </source>
</evidence>
<sequence length="128" mass="14556">MLHPETQRVSALAPRYPQIKVHTTSTAMTNARESVITAFSNFAPDKQEQSLPGLDKDLKPGAAHFQVEKWDENGKPYLEEYKGNHRLFVERDNKPKNCDHHRRRQRDRTGGRHRICAGGSLCDDCASS</sequence>
<reference evidence="2" key="1">
    <citation type="submission" date="2016-04" db="EMBL/GenBank/DDBJ databases">
        <authorList>
            <person name="Nguyen H.D."/>
            <person name="Samba Siva P."/>
            <person name="Cullis J."/>
            <person name="Levesque C.A."/>
            <person name="Hambleton S."/>
        </authorList>
    </citation>
    <scope>NUCLEOTIDE SEQUENCE</scope>
    <source>
        <strain evidence="2">DAOMC 236426</strain>
    </source>
</reference>
<dbReference type="EMBL" id="LWDE02000040">
    <property type="protein sequence ID" value="KAE8254801.1"/>
    <property type="molecule type" value="Genomic_DNA"/>
</dbReference>
<feature type="compositionally biased region" description="Basic residues" evidence="1">
    <location>
        <begin position="99"/>
        <end position="113"/>
    </location>
</feature>
<accession>A0A8X7SZW2</accession>
<comment type="caution">
    <text evidence="2">The sequence shown here is derived from an EMBL/GenBank/DDBJ whole genome shotgun (WGS) entry which is preliminary data.</text>
</comment>
<proteinExistence type="predicted"/>
<dbReference type="Proteomes" id="UP000077684">
    <property type="component" value="Unassembled WGS sequence"/>
</dbReference>
<dbReference type="AlphaFoldDB" id="A0A8X7SZW2"/>
<reference evidence="2" key="2">
    <citation type="journal article" date="2019" name="IMA Fungus">
        <title>Genome sequencing and comparison of five Tilletia species to identify candidate genes for the detection of regulated species infecting wheat.</title>
        <authorList>
            <person name="Nguyen H.D.T."/>
            <person name="Sultana T."/>
            <person name="Kesanakurti P."/>
            <person name="Hambleton S."/>
        </authorList>
    </citation>
    <scope>NUCLEOTIDE SEQUENCE</scope>
    <source>
        <strain evidence="2">DAOMC 236426</strain>
    </source>
</reference>
<protein>
    <submittedName>
        <fullName evidence="2">Uncharacterized protein</fullName>
    </submittedName>
</protein>
<organism evidence="2 3">
    <name type="scientific">Tilletia controversa</name>
    <name type="common">dwarf bunt fungus</name>
    <dbReference type="NCBI Taxonomy" id="13291"/>
    <lineage>
        <taxon>Eukaryota</taxon>
        <taxon>Fungi</taxon>
        <taxon>Dikarya</taxon>
        <taxon>Basidiomycota</taxon>
        <taxon>Ustilaginomycotina</taxon>
        <taxon>Exobasidiomycetes</taxon>
        <taxon>Tilletiales</taxon>
        <taxon>Tilletiaceae</taxon>
        <taxon>Tilletia</taxon>
    </lineage>
</organism>
<evidence type="ECO:0000313" key="2">
    <source>
        <dbReference type="EMBL" id="KAE8254801.1"/>
    </source>
</evidence>
<evidence type="ECO:0000313" key="3">
    <source>
        <dbReference type="Proteomes" id="UP000077684"/>
    </source>
</evidence>
<feature type="region of interest" description="Disordered" evidence="1">
    <location>
        <begin position="92"/>
        <end position="113"/>
    </location>
</feature>
<keyword evidence="3" id="KW-1185">Reference proteome</keyword>
<gene>
    <name evidence="2" type="ORF">A4X06_0g734</name>
</gene>
<name>A0A8X7SZW2_9BASI</name>